<reference evidence="2" key="1">
    <citation type="journal article" date="2015" name="ISME J.">
        <title>Aquifer environment selects for microbial species cohorts in sediment and groundwater.</title>
        <authorList>
            <person name="Hug L.A."/>
            <person name="Thomas B.C."/>
            <person name="Brown C.T."/>
            <person name="Frischkorn K.R."/>
            <person name="Williams K.H."/>
            <person name="Tringe S.G."/>
            <person name="Banfield J.F."/>
        </authorList>
    </citation>
    <scope>NUCLEOTIDE SEQUENCE</scope>
</reference>
<dbReference type="EMBL" id="KT007000">
    <property type="protein sequence ID" value="AKQ02404.1"/>
    <property type="molecule type" value="Genomic_DNA"/>
</dbReference>
<sequence>MNKNNGFIALISVIVITMILLGVTATLGMKGFLDRFNILEGEAKETSAGLAAACVEAARIKIADEGSTYTGGDTLCLEWPCAGEDDDKKCLVSSVTPDIPHTDESTILTHASYKGASTNYEVVVNYVQELIPIVSWKEI</sequence>
<dbReference type="AlphaFoldDB" id="A0A0H4TNZ9"/>
<accession>A0A0H4TNZ9</accession>
<feature type="transmembrane region" description="Helical" evidence="1">
    <location>
        <begin position="6"/>
        <end position="27"/>
    </location>
</feature>
<evidence type="ECO:0000256" key="1">
    <source>
        <dbReference type="SAM" id="Phobius"/>
    </source>
</evidence>
<keyword evidence="1" id="KW-1133">Transmembrane helix</keyword>
<evidence type="ECO:0000313" key="2">
    <source>
        <dbReference type="EMBL" id="AKQ02404.1"/>
    </source>
</evidence>
<organism evidence="2">
    <name type="scientific">uncultured Parcubacteria bacterium Rifle_16ft_4_minimus_37647</name>
    <dbReference type="NCBI Taxonomy" id="1665140"/>
    <lineage>
        <taxon>Bacteria</taxon>
        <taxon>Candidatus Parcubacteria</taxon>
        <taxon>environmental samples</taxon>
    </lineage>
</organism>
<keyword evidence="1" id="KW-0472">Membrane</keyword>
<protein>
    <submittedName>
        <fullName evidence="2">Uncharacterized protein</fullName>
    </submittedName>
</protein>
<keyword evidence="1" id="KW-0812">Transmembrane</keyword>
<name>A0A0H4TNZ9_9BACT</name>
<proteinExistence type="predicted"/>